<dbReference type="Proteomes" id="UP001519504">
    <property type="component" value="Unassembled WGS sequence"/>
</dbReference>
<dbReference type="Gene3D" id="3.40.50.1820">
    <property type="entry name" value="alpha/beta hydrolase"/>
    <property type="match status" value="1"/>
</dbReference>
<evidence type="ECO:0000313" key="2">
    <source>
        <dbReference type="Proteomes" id="UP001519504"/>
    </source>
</evidence>
<dbReference type="SUPFAM" id="SSF82171">
    <property type="entry name" value="DPP6 N-terminal domain-like"/>
    <property type="match status" value="1"/>
</dbReference>
<organism evidence="1 2">
    <name type="scientific">Fructobacillus broussonetiae</name>
    <dbReference type="NCBI Taxonomy" id="2713173"/>
    <lineage>
        <taxon>Bacteria</taxon>
        <taxon>Bacillati</taxon>
        <taxon>Bacillota</taxon>
        <taxon>Bacilli</taxon>
        <taxon>Lactobacillales</taxon>
        <taxon>Lactobacillaceae</taxon>
        <taxon>Fructobacillus</taxon>
    </lineage>
</organism>
<evidence type="ECO:0000313" key="1">
    <source>
        <dbReference type="EMBL" id="MBS9338175.1"/>
    </source>
</evidence>
<protein>
    <submittedName>
        <fullName evidence="1">Uncharacterized protein</fullName>
    </submittedName>
</protein>
<dbReference type="RefSeq" id="WP_213808458.1">
    <property type="nucleotide sequence ID" value="NZ_JAAMFK010000001.1"/>
</dbReference>
<dbReference type="InterPro" id="IPR029058">
    <property type="entry name" value="AB_hydrolase_fold"/>
</dbReference>
<gene>
    <name evidence="1" type="ORF">G6R29_00805</name>
</gene>
<keyword evidence="2" id="KW-1185">Reference proteome</keyword>
<accession>A0ABS5QYE6</accession>
<reference evidence="1 2" key="1">
    <citation type="submission" date="2020-02" db="EMBL/GenBank/DDBJ databases">
        <title>Fructobacillus sp. isolated from paper mulberry of Taiwan.</title>
        <authorList>
            <person name="Lin S.-T."/>
        </authorList>
    </citation>
    <scope>NUCLEOTIDE SEQUENCE [LARGE SCALE GENOMIC DNA]</scope>
    <source>
        <strain evidence="1 2">M2-14</strain>
    </source>
</reference>
<proteinExistence type="predicted"/>
<dbReference type="EMBL" id="JAAMFK010000001">
    <property type="protein sequence ID" value="MBS9338175.1"/>
    <property type="molecule type" value="Genomic_DNA"/>
</dbReference>
<name>A0ABS5QYE6_9LACO</name>
<sequence>MVTKAGHVHAEEARHRNWRGEDLLEKGIDFDLQDVDKNEEKVLYLKGKEPKSETGIDDTNAVCLYDLTTGKEEILTKSVPNGEFTDAKFSPKEDKIALIGSDYEDFSATAYNLYLYETESQELTNITPSKDLEVGYGHTVDSNFNSGRSKVGGLWLTNDRYLFHSYHNGHSQLYIWSKSCTQLIDDQHRDVYDFAKANENELIIMVLTTEKPSELRRFTIQNGEDELLYNPNEDYEKSHDYAQVERFTLPSRDKKYELEGRLPKALTAKEKAPLILYIHGGAHDAYGDTFFHEFQALANEGYTTC</sequence>
<dbReference type="SUPFAM" id="SSF53474">
    <property type="entry name" value="alpha/beta-Hydrolases"/>
    <property type="match status" value="1"/>
</dbReference>
<comment type="caution">
    <text evidence="1">The sequence shown here is derived from an EMBL/GenBank/DDBJ whole genome shotgun (WGS) entry which is preliminary data.</text>
</comment>